<dbReference type="PANTHER" id="PTHR46019:SF4">
    <property type="entry name" value="BPI FOLD-CONTAINING FAMILY B MEMBER 4"/>
    <property type="match status" value="1"/>
</dbReference>
<reference evidence="2" key="2">
    <citation type="submission" date="2025-09" db="UniProtKB">
        <authorList>
            <consortium name="Ensembl"/>
        </authorList>
    </citation>
    <scope>IDENTIFICATION</scope>
</reference>
<dbReference type="GO" id="GO:0008289">
    <property type="term" value="F:lipid binding"/>
    <property type="evidence" value="ECO:0007669"/>
    <property type="project" value="InterPro"/>
</dbReference>
<proteinExistence type="predicted"/>
<reference evidence="2" key="1">
    <citation type="submission" date="2025-08" db="UniProtKB">
        <authorList>
            <consortium name="Ensembl"/>
        </authorList>
    </citation>
    <scope>IDENTIFICATION</scope>
</reference>
<dbReference type="PANTHER" id="PTHR46019">
    <property type="entry name" value="BPI FOLD-CONTAINING FAMILY B MEMBER 4-RELATED"/>
    <property type="match status" value="1"/>
</dbReference>
<dbReference type="Pfam" id="PF01273">
    <property type="entry name" value="LBP_BPI_CETP"/>
    <property type="match status" value="1"/>
</dbReference>
<dbReference type="GeneTree" id="ENSGT01100000263546"/>
<dbReference type="SUPFAM" id="SSF55394">
    <property type="entry name" value="Bactericidal permeability-increasing protein, BPI"/>
    <property type="match status" value="2"/>
</dbReference>
<dbReference type="InterPro" id="IPR017942">
    <property type="entry name" value="Lipid-bd_serum_glycop_N"/>
</dbReference>
<feature type="domain" description="Lipid-binding serum glycoprotein N-terminal" evidence="1">
    <location>
        <begin position="3"/>
        <end position="210"/>
    </location>
</feature>
<dbReference type="Gene3D" id="3.15.10.10">
    <property type="entry name" value="Bactericidal permeability-increasing protein, domain 1"/>
    <property type="match status" value="1"/>
</dbReference>
<accession>A0A8C3IVP2</accession>
<dbReference type="OMA" id="PRAMQNV"/>
<dbReference type="Proteomes" id="UP000694380">
    <property type="component" value="Unplaced"/>
</dbReference>
<evidence type="ECO:0000313" key="2">
    <source>
        <dbReference type="Ensembl" id="ENSCPBP00000039878.1"/>
    </source>
</evidence>
<dbReference type="SMART" id="SM00328">
    <property type="entry name" value="BPI1"/>
    <property type="match status" value="1"/>
</dbReference>
<dbReference type="Ensembl" id="ENSCPBT00000046731.1">
    <property type="protein sequence ID" value="ENSCPBP00000039878.1"/>
    <property type="gene ID" value="ENSCPBG00000027452.1"/>
</dbReference>
<dbReference type="InterPro" id="IPR017943">
    <property type="entry name" value="Bactericidal_perm-incr_a/b_dom"/>
</dbReference>
<evidence type="ECO:0000259" key="1">
    <source>
        <dbReference type="SMART" id="SM00328"/>
    </source>
</evidence>
<evidence type="ECO:0000313" key="3">
    <source>
        <dbReference type="Proteomes" id="UP000694380"/>
    </source>
</evidence>
<name>A0A8C3IVP2_CHRPI</name>
<dbReference type="InterPro" id="IPR051660">
    <property type="entry name" value="BPI_fold-BPI/LBP"/>
</dbReference>
<keyword evidence="3" id="KW-1185">Reference proteome</keyword>
<sequence length="353" mass="36611">MERCVPVVSGALLQDGLLQKHLQAIQIPDIVSGGGLLGSFISITGLEVVNVQLPTVSVTLLPGIGGQLTFATKLEIDGDLLLSGLIHISVDVNLNAKVRVTDYSAGVSQVVIEDCQSLLGPFDIRLLSGLLPISVNGLVSSTLTTTLPSLLCPVVNNIVTLVNVQLLGTLNALVPLGAVGKIQYQLASLPLITELHVGLDLNTVIHQVGGGNISLPGSAVPVALPALQGNVLNLGLSQAFLNAALSLLVQIQPQTFISTLDVFSGATQLMDAIVALIPAGCPNCSVVSPLNIKITALGPPLITLEANKATVKLSVTIQVFTKYSDGTIQTLLALKAVSMAVQSSNWYSLHPAD</sequence>
<protein>
    <recommendedName>
        <fullName evidence="1">Lipid-binding serum glycoprotein N-terminal domain-containing protein</fullName>
    </recommendedName>
</protein>
<organism evidence="2 3">
    <name type="scientific">Chrysemys picta bellii</name>
    <name type="common">Western painted turtle</name>
    <name type="synonym">Emys bellii</name>
    <dbReference type="NCBI Taxonomy" id="8478"/>
    <lineage>
        <taxon>Eukaryota</taxon>
        <taxon>Metazoa</taxon>
        <taxon>Chordata</taxon>
        <taxon>Craniata</taxon>
        <taxon>Vertebrata</taxon>
        <taxon>Euteleostomi</taxon>
        <taxon>Archelosauria</taxon>
        <taxon>Testudinata</taxon>
        <taxon>Testudines</taxon>
        <taxon>Cryptodira</taxon>
        <taxon>Durocryptodira</taxon>
        <taxon>Testudinoidea</taxon>
        <taxon>Emydidae</taxon>
        <taxon>Chrysemys</taxon>
    </lineage>
</organism>
<dbReference type="AlphaFoldDB" id="A0A8C3IVP2"/>